<dbReference type="Pfam" id="PF06470">
    <property type="entry name" value="SMC_hinge"/>
    <property type="match status" value="1"/>
</dbReference>
<feature type="domain" description="SMC hinge" evidence="11">
    <location>
        <begin position="522"/>
        <end position="635"/>
    </location>
</feature>
<dbReference type="InterPro" id="IPR003395">
    <property type="entry name" value="RecF/RecN/SMC_N"/>
</dbReference>
<dbReference type="PIRSF" id="PIRSF005719">
    <property type="entry name" value="SMC"/>
    <property type="match status" value="1"/>
</dbReference>
<dbReference type="InterPro" id="IPR036277">
    <property type="entry name" value="SMC_hinge_sf"/>
</dbReference>
<feature type="compositionally biased region" description="Basic and acidic residues" evidence="10">
    <location>
        <begin position="1052"/>
        <end position="1061"/>
    </location>
</feature>
<dbReference type="Pfam" id="PF02463">
    <property type="entry name" value="SMC_N"/>
    <property type="match status" value="1"/>
</dbReference>
<dbReference type="CDD" id="cd03272">
    <property type="entry name" value="ABC_SMC3_euk"/>
    <property type="match status" value="1"/>
</dbReference>
<organism evidence="12 13">
    <name type="scientific">Hydra vulgaris</name>
    <name type="common">Hydra</name>
    <name type="synonym">Hydra attenuata</name>
    <dbReference type="NCBI Taxonomy" id="6087"/>
    <lineage>
        <taxon>Eukaryota</taxon>
        <taxon>Metazoa</taxon>
        <taxon>Cnidaria</taxon>
        <taxon>Hydrozoa</taxon>
        <taxon>Hydroidolina</taxon>
        <taxon>Anthoathecata</taxon>
        <taxon>Aplanulata</taxon>
        <taxon>Hydridae</taxon>
        <taxon>Hydra</taxon>
    </lineage>
</organism>
<evidence type="ECO:0000313" key="12">
    <source>
        <dbReference type="Proteomes" id="UP001652625"/>
    </source>
</evidence>
<feature type="coiled-coil region" evidence="9">
    <location>
        <begin position="864"/>
        <end position="891"/>
    </location>
</feature>
<protein>
    <recommendedName>
        <fullName evidence="8">Structural maintenance of chromosomes protein</fullName>
    </recommendedName>
</protein>
<proteinExistence type="inferred from homology"/>
<keyword evidence="4" id="KW-0498">Mitosis</keyword>
<dbReference type="SMART" id="SM00968">
    <property type="entry name" value="SMC_hinge"/>
    <property type="match status" value="1"/>
</dbReference>
<dbReference type="InterPro" id="IPR024704">
    <property type="entry name" value="SMC"/>
</dbReference>
<evidence type="ECO:0000256" key="2">
    <source>
        <dbReference type="ARBA" id="ARBA00005917"/>
    </source>
</evidence>
<dbReference type="InterPro" id="IPR041741">
    <property type="entry name" value="SMC3_ABC_euk"/>
</dbReference>
<evidence type="ECO:0000256" key="6">
    <source>
        <dbReference type="ARBA" id="ARBA00023242"/>
    </source>
</evidence>
<keyword evidence="7" id="KW-0131">Cell cycle</keyword>
<dbReference type="Proteomes" id="UP001652625">
    <property type="component" value="Chromosome 03"/>
</dbReference>
<name>A0ABM4BGF8_HYDVU</name>
<evidence type="ECO:0000256" key="10">
    <source>
        <dbReference type="SAM" id="MobiDB-lite"/>
    </source>
</evidence>
<comment type="subcellular location">
    <subcellularLocation>
        <location evidence="1 8">Nucleus</location>
    </subcellularLocation>
</comment>
<feature type="coiled-coil region" evidence="9">
    <location>
        <begin position="448"/>
        <end position="503"/>
    </location>
</feature>
<keyword evidence="5 9" id="KW-0175">Coiled coil</keyword>
<evidence type="ECO:0000256" key="4">
    <source>
        <dbReference type="ARBA" id="ARBA00022776"/>
    </source>
</evidence>
<feature type="region of interest" description="Disordered" evidence="10">
    <location>
        <begin position="1052"/>
        <end position="1071"/>
    </location>
</feature>
<dbReference type="InterPro" id="IPR027417">
    <property type="entry name" value="P-loop_NTPase"/>
</dbReference>
<keyword evidence="6 8" id="KW-0539">Nucleus</keyword>
<reference evidence="13" key="1">
    <citation type="submission" date="2025-08" db="UniProtKB">
        <authorList>
            <consortium name="RefSeq"/>
        </authorList>
    </citation>
    <scope>IDENTIFICATION</scope>
</reference>
<evidence type="ECO:0000256" key="8">
    <source>
        <dbReference type="PIRNR" id="PIRNR005719"/>
    </source>
</evidence>
<dbReference type="Gene3D" id="3.40.50.300">
    <property type="entry name" value="P-loop containing nucleotide triphosphate hydrolases"/>
    <property type="match status" value="2"/>
</dbReference>
<sequence length="1209" mass="140413">MYIKQVIIQGFRSYRDQTVIDPFSPKHNVVVGRNGSGKSNFFLAIQFVLSDEFNNMRQEERQQLLHEGTGPRVVSAYVEIIFDNSDNRIPIEKDEITLRRVIGSKKDQYFLDKKNVTKADVLNLLESAGFSRSNPYYIVKQGRINQLAIAKDQERLKLLREVAGTRVYDERKSESEVILKDTVSKRDKISEVLQYIEERLGTLETEKEELKQYQKWDKKRRCLEYTIHDKELKETREKLDQLDSSRQDENLRASELLQEAQEASAKVEEQNNMLKDVQEKSSVLSIEMKQLNDDRDNFMKLRTKLELDIKDLEDGVKEDETLKQQGIQELKLIEQTIIEKENELKNILPEFESKKSIEESFQARLQASEQRRTDLYSKQGRGSQFHNKDDRDKWIQKELKLLLSSVSQKEQQIIRNKDEVDEVFRKCTQIDAEIKERNENLSTRKIDMEESNRELGKLKKKRDDYTNIKNDLWRKQSVLENTIQNTKAALNRAEHDLRKTQNRSVATGIESVRRVVQEKGITGVYGTLIENFQCDEQFYSAVDVTAGAKLFNIIVDTDKTGTTILQHINKMELGGEINFMPLNRLHFKEIHYPTSPDVLPMISKINFDPIFKPAMQLAFGKMLICRNQDIASQFSKSHEIDTITLEGDKFSHRGTLEGGHIDLSKSRLVLHKKVCDFKNSLQTQEAELTKLNSQVEEISHKITRVCSDLQQVELTQEQLKNTYMQQKQDVQNLAKSKSSIEATFTPKKAMLTSNEMELSRLRAQIKSFQEELGTEILSQLTREDQEEVENLNSEIMKLKNEIKSILKERTILEGTKQNIEDLLSSNLYKRRDELQMRLDDAGMEGKNEQLKMKVSEFNTCVSWLERSSLRIKDVETEISSYQKKIKALQVSLEEWRTIEKEKRAAVEEDSKLMEKLASKRSILLKKKEECAKKIRELGSLPADAFEKHHKTGTKQLWNKLKIANDELKKYSHVNKKALDQFISFSEQKEKLIKRKEELVRGHEAILDLMDVLEQRKHEAILNTFKQVSQNFSEIFKQLVRGGKAQLIMKKELREEEEHSHSQSDSSSQRSMKNYDEFSGVSIKVSFTGKSAETLEMNQLSGGQKTLVALTLIFAIQKCDPAPFYLFDEIDQALDPTYRKEVAAMIHTLSENAQFITTTFRPELLEHAEKFYGVQFKNKVSHILNITKEDAEDFVEDEAQEQARKSVTKE</sequence>
<dbReference type="SUPFAM" id="SSF52540">
    <property type="entry name" value="P-loop containing nucleoside triphosphate hydrolases"/>
    <property type="match status" value="1"/>
</dbReference>
<accession>A0ABM4BGF8</accession>
<dbReference type="SUPFAM" id="SSF75553">
    <property type="entry name" value="Smc hinge domain"/>
    <property type="match status" value="1"/>
</dbReference>
<dbReference type="PANTHER" id="PTHR43977">
    <property type="entry name" value="STRUCTURAL MAINTENANCE OF CHROMOSOMES PROTEIN 3"/>
    <property type="match status" value="1"/>
</dbReference>
<comment type="similarity">
    <text evidence="2">Belongs to the SMC family. SMC3 subfamily.</text>
</comment>
<evidence type="ECO:0000313" key="13">
    <source>
        <dbReference type="RefSeq" id="XP_065648082.1"/>
    </source>
</evidence>
<dbReference type="Gene3D" id="3.30.70.1620">
    <property type="match status" value="1"/>
</dbReference>
<dbReference type="GeneID" id="100215724"/>
<feature type="coiled-coil region" evidence="9">
    <location>
        <begin position="681"/>
        <end position="815"/>
    </location>
</feature>
<evidence type="ECO:0000256" key="7">
    <source>
        <dbReference type="ARBA" id="ARBA00023306"/>
    </source>
</evidence>
<keyword evidence="12" id="KW-1185">Reference proteome</keyword>
<dbReference type="InterPro" id="IPR010935">
    <property type="entry name" value="SMC_hinge"/>
</dbReference>
<evidence type="ECO:0000259" key="11">
    <source>
        <dbReference type="SMART" id="SM00968"/>
    </source>
</evidence>
<evidence type="ECO:0000256" key="3">
    <source>
        <dbReference type="ARBA" id="ARBA00022618"/>
    </source>
</evidence>
<feature type="coiled-coil region" evidence="9">
    <location>
        <begin position="193"/>
        <end position="308"/>
    </location>
</feature>
<dbReference type="RefSeq" id="XP_065648082.1">
    <property type="nucleotide sequence ID" value="XM_065792010.1"/>
</dbReference>
<evidence type="ECO:0000256" key="9">
    <source>
        <dbReference type="SAM" id="Coils"/>
    </source>
</evidence>
<evidence type="ECO:0000256" key="5">
    <source>
        <dbReference type="ARBA" id="ARBA00023054"/>
    </source>
</evidence>
<keyword evidence="3" id="KW-0132">Cell division</keyword>
<evidence type="ECO:0000256" key="1">
    <source>
        <dbReference type="ARBA" id="ARBA00004123"/>
    </source>
</evidence>
<gene>
    <name evidence="13" type="primary">LOC100215724</name>
</gene>
<dbReference type="Gene3D" id="1.20.1060.20">
    <property type="match status" value="1"/>
</dbReference>